<dbReference type="EMBL" id="JAOVQO010000012">
    <property type="protein sequence ID" value="MCU9849014.1"/>
    <property type="molecule type" value="Genomic_DNA"/>
</dbReference>
<evidence type="ECO:0000313" key="2">
    <source>
        <dbReference type="Proteomes" id="UP001209535"/>
    </source>
</evidence>
<protein>
    <submittedName>
        <fullName evidence="1">Uncharacterized protein</fullName>
    </submittedName>
</protein>
<comment type="caution">
    <text evidence="1">The sequence shown here is derived from an EMBL/GenBank/DDBJ whole genome shotgun (WGS) entry which is preliminary data.</text>
</comment>
<keyword evidence="2" id="KW-1185">Reference proteome</keyword>
<accession>A0ABT2X511</accession>
<dbReference type="RefSeq" id="WP_263337081.1">
    <property type="nucleotide sequence ID" value="NZ_JAOVQO010000012.1"/>
</dbReference>
<organism evidence="1 2">
    <name type="scientific">Albidovulum salinarum</name>
    <dbReference type="NCBI Taxonomy" id="2984153"/>
    <lineage>
        <taxon>Bacteria</taxon>
        <taxon>Pseudomonadati</taxon>
        <taxon>Pseudomonadota</taxon>
        <taxon>Alphaproteobacteria</taxon>
        <taxon>Rhodobacterales</taxon>
        <taxon>Paracoccaceae</taxon>
        <taxon>Albidovulum</taxon>
    </lineage>
</organism>
<name>A0ABT2X511_9RHOB</name>
<sequence length="59" mass="6489">MGTSSKDFRDMPGSWTARTAAPIEGHRALSLLGDTARIAFLQDTREAARTSRQHADDMI</sequence>
<reference evidence="1 2" key="1">
    <citation type="submission" date="2022-10" db="EMBL/GenBank/DDBJ databases">
        <title>Defluviimonas sp. nov., isolated from ocean surface sediments.</title>
        <authorList>
            <person name="He W."/>
            <person name="Wang L."/>
            <person name="Zhang D.-F."/>
        </authorList>
    </citation>
    <scope>NUCLEOTIDE SEQUENCE [LARGE SCALE GENOMIC DNA]</scope>
    <source>
        <strain evidence="1 2">WL0024</strain>
    </source>
</reference>
<gene>
    <name evidence="1" type="ORF">OEZ60_13480</name>
</gene>
<evidence type="ECO:0000313" key="1">
    <source>
        <dbReference type="EMBL" id="MCU9849014.1"/>
    </source>
</evidence>
<dbReference type="Proteomes" id="UP001209535">
    <property type="component" value="Unassembled WGS sequence"/>
</dbReference>
<proteinExistence type="predicted"/>